<sequence>MIIQTKEDFRKLRELYTLVQDVTNLKGRFEGYRDDSKVRKYFTMEAVVPKLEAQLKKVFGELVIRWGATYEHYSIKVHIKSVNNQIIQNHTWTPISPTYKEVPINTESFLNYINELGEYISLNIQFENSLTDELTLQPEIDVLSLDSLKNLGNSYKSLKGRIENLEEVFHRETEKYDPFMHSGIEGMIKERIGDVEITWNSGFRVQKTLLTKDTPSFEINTINGCWATYEGWETTEYNKITTTNYKTDARTIPVTVSEMQQICSEITLLIGRTVALKFKLK</sequence>
<gene>
    <name evidence="2" type="ORF">B4088_5427</name>
</gene>
<name>A0A164LCZ6_BACCE</name>
<evidence type="ECO:0000313" key="2">
    <source>
        <dbReference type="EMBL" id="KZD55682.1"/>
    </source>
</evidence>
<dbReference type="PATRIC" id="fig|1396.535.peg.5994"/>
<evidence type="ECO:0000256" key="1">
    <source>
        <dbReference type="SAM" id="Coils"/>
    </source>
</evidence>
<proteinExistence type="predicted"/>
<dbReference type="EMBL" id="LJKE01000104">
    <property type="protein sequence ID" value="KZD55682.1"/>
    <property type="molecule type" value="Genomic_DNA"/>
</dbReference>
<protein>
    <submittedName>
        <fullName evidence="2">Uncharacterized protein</fullName>
    </submittedName>
</protein>
<comment type="caution">
    <text evidence="2">The sequence shown here is derived from an EMBL/GenBank/DDBJ whole genome shotgun (WGS) entry which is preliminary data.</text>
</comment>
<feature type="coiled-coil region" evidence="1">
    <location>
        <begin position="148"/>
        <end position="175"/>
    </location>
</feature>
<keyword evidence="1" id="KW-0175">Coiled coil</keyword>
<reference evidence="2 3" key="1">
    <citation type="submission" date="2015-09" db="EMBL/GenBank/DDBJ databases">
        <title>Bacillus cereus food isolates.</title>
        <authorList>
            <person name="Boekhorst J."/>
        </authorList>
    </citation>
    <scope>NUCLEOTIDE SEQUENCE [LARGE SCALE GENOMIC DNA]</scope>
    <source>
        <strain evidence="2 3">B4088</strain>
    </source>
</reference>
<dbReference type="RefSeq" id="WP_063262942.1">
    <property type="nucleotide sequence ID" value="NZ_LJKE01000104.1"/>
</dbReference>
<accession>A0A164LCZ6</accession>
<evidence type="ECO:0000313" key="3">
    <source>
        <dbReference type="Proteomes" id="UP000076482"/>
    </source>
</evidence>
<dbReference type="Proteomes" id="UP000076482">
    <property type="component" value="Unassembled WGS sequence"/>
</dbReference>
<organism evidence="2 3">
    <name type="scientific">Bacillus cereus</name>
    <dbReference type="NCBI Taxonomy" id="1396"/>
    <lineage>
        <taxon>Bacteria</taxon>
        <taxon>Bacillati</taxon>
        <taxon>Bacillota</taxon>
        <taxon>Bacilli</taxon>
        <taxon>Bacillales</taxon>
        <taxon>Bacillaceae</taxon>
        <taxon>Bacillus</taxon>
        <taxon>Bacillus cereus group</taxon>
    </lineage>
</organism>
<dbReference type="AlphaFoldDB" id="A0A164LCZ6"/>